<proteinExistence type="predicted"/>
<evidence type="ECO:0000259" key="1">
    <source>
        <dbReference type="PROSITE" id="PS50995"/>
    </source>
</evidence>
<keyword evidence="3" id="KW-1185">Reference proteome</keyword>
<organism evidence="2 3">
    <name type="scientific">Hominifimenecus microfluidus</name>
    <dbReference type="NCBI Taxonomy" id="2885348"/>
    <lineage>
        <taxon>Bacteria</taxon>
        <taxon>Bacillati</taxon>
        <taxon>Bacillota</taxon>
        <taxon>Clostridia</taxon>
        <taxon>Lachnospirales</taxon>
        <taxon>Lachnospiraceae</taxon>
        <taxon>Hominifimenecus</taxon>
    </lineage>
</organism>
<dbReference type="SMART" id="SM00347">
    <property type="entry name" value="HTH_MARR"/>
    <property type="match status" value="1"/>
</dbReference>
<reference evidence="2" key="1">
    <citation type="submission" date="2021-10" db="EMBL/GenBank/DDBJ databases">
        <title>Anaerobic single-cell dispensing facilitates the cultivation of human gut bacteria.</title>
        <authorList>
            <person name="Afrizal A."/>
        </authorList>
    </citation>
    <scope>NUCLEOTIDE SEQUENCE</scope>
    <source>
        <strain evidence="2">CLA-AA-H215</strain>
    </source>
</reference>
<evidence type="ECO:0000313" key="3">
    <source>
        <dbReference type="Proteomes" id="UP001198182"/>
    </source>
</evidence>
<dbReference type="PROSITE" id="PS50995">
    <property type="entry name" value="HTH_MARR_2"/>
    <property type="match status" value="1"/>
</dbReference>
<comment type="caution">
    <text evidence="2">The sequence shown here is derived from an EMBL/GenBank/DDBJ whole genome shotgun (WGS) entry which is preliminary data.</text>
</comment>
<dbReference type="AlphaFoldDB" id="A0AAE3JH59"/>
<name>A0AAE3JH59_9FIRM</name>
<gene>
    <name evidence="2" type="ORF">LKD81_17425</name>
</gene>
<evidence type="ECO:0000313" key="2">
    <source>
        <dbReference type="EMBL" id="MCC2232747.1"/>
    </source>
</evidence>
<dbReference type="Pfam" id="PF12802">
    <property type="entry name" value="MarR_2"/>
    <property type="match status" value="1"/>
</dbReference>
<dbReference type="GO" id="GO:0006950">
    <property type="term" value="P:response to stress"/>
    <property type="evidence" value="ECO:0007669"/>
    <property type="project" value="TreeGrafter"/>
</dbReference>
<dbReference type="Gene3D" id="1.10.10.10">
    <property type="entry name" value="Winged helix-like DNA-binding domain superfamily/Winged helix DNA-binding domain"/>
    <property type="match status" value="1"/>
</dbReference>
<dbReference type="EMBL" id="JAJEQR010000095">
    <property type="protein sequence ID" value="MCC2232747.1"/>
    <property type="molecule type" value="Genomic_DNA"/>
</dbReference>
<protein>
    <submittedName>
        <fullName evidence="2">MarR family transcriptional regulator</fullName>
    </submittedName>
</protein>
<dbReference type="SUPFAM" id="SSF46785">
    <property type="entry name" value="Winged helix' DNA-binding domain"/>
    <property type="match status" value="1"/>
</dbReference>
<feature type="domain" description="HTH marR-type" evidence="1">
    <location>
        <begin position="17"/>
        <end position="150"/>
    </location>
</feature>
<accession>A0AAE3JH59</accession>
<dbReference type="RefSeq" id="WP_308455135.1">
    <property type="nucleotide sequence ID" value="NZ_JAJEQR010000095.1"/>
</dbReference>
<sequence>MTTPDTTESQISEQDTTRHFFALLSRFILTLKKDAPGESSLKLHSHLFFILFTLNQADQGMLTLGDLARELDISKQQLTKLVNDLEKRGLAARMRGEENHRKYYLQITEDGRQTLSGMVGSLMEPAERTFSSYTGDEKQELLRSILCLEQFLEDIRTGLANT</sequence>
<dbReference type="InterPro" id="IPR000835">
    <property type="entry name" value="HTH_MarR-typ"/>
</dbReference>
<dbReference type="InterPro" id="IPR039422">
    <property type="entry name" value="MarR/SlyA-like"/>
</dbReference>
<dbReference type="PANTHER" id="PTHR33164">
    <property type="entry name" value="TRANSCRIPTIONAL REGULATOR, MARR FAMILY"/>
    <property type="match status" value="1"/>
</dbReference>
<dbReference type="GO" id="GO:0003700">
    <property type="term" value="F:DNA-binding transcription factor activity"/>
    <property type="evidence" value="ECO:0007669"/>
    <property type="project" value="InterPro"/>
</dbReference>
<dbReference type="InterPro" id="IPR036390">
    <property type="entry name" value="WH_DNA-bd_sf"/>
</dbReference>
<dbReference type="InterPro" id="IPR036388">
    <property type="entry name" value="WH-like_DNA-bd_sf"/>
</dbReference>
<dbReference type="PANTHER" id="PTHR33164:SF43">
    <property type="entry name" value="HTH-TYPE TRANSCRIPTIONAL REPRESSOR YETL"/>
    <property type="match status" value="1"/>
</dbReference>
<dbReference type="Proteomes" id="UP001198182">
    <property type="component" value="Unassembled WGS sequence"/>
</dbReference>